<protein>
    <recommendedName>
        <fullName evidence="6">DUF642 domain-containing protein</fullName>
    </recommendedName>
</protein>
<proteinExistence type="predicted"/>
<evidence type="ECO:0000259" key="6">
    <source>
        <dbReference type="Pfam" id="PF04862"/>
    </source>
</evidence>
<name>A0A822Y5S8_NELNU</name>
<evidence type="ECO:0000256" key="1">
    <source>
        <dbReference type="ARBA" id="ARBA00004196"/>
    </source>
</evidence>
<sequence length="191" mass="21217">MVHLQLKPQKTKGINGFICNFVLLRFHLQRLSSAVVLRHQRFVKYIDSKNYQVPQGKAAVELVSGASAGIQTATELNKGTTYNLEFVLRDANDSCVGDFVVRAQAGSTSMNFTMETNRTGLAQSFLMTFNADSALTNISFVSLTTSQTGFCVLWSCDRQRGTPCFIWVQTTNAELGAVFMPGFPHRCCIHY</sequence>
<evidence type="ECO:0000256" key="4">
    <source>
        <dbReference type="ARBA" id="ARBA00022729"/>
    </source>
</evidence>
<keyword evidence="5" id="KW-0325">Glycoprotein</keyword>
<dbReference type="PANTHER" id="PTHR31265:SF28">
    <property type="entry name" value="EMB|CAB87702.1"/>
    <property type="match status" value="1"/>
</dbReference>
<evidence type="ECO:0000313" key="8">
    <source>
        <dbReference type="Proteomes" id="UP000607653"/>
    </source>
</evidence>
<dbReference type="PANTHER" id="PTHR31265">
    <property type="entry name" value="OS02G0527500 PROTEIN-RELATED"/>
    <property type="match status" value="1"/>
</dbReference>
<dbReference type="EMBL" id="DUZY01000001">
    <property type="protein sequence ID" value="DAD24958.1"/>
    <property type="molecule type" value="Genomic_DNA"/>
</dbReference>
<dbReference type="Pfam" id="PF04862">
    <property type="entry name" value="DUF642"/>
    <property type="match status" value="1"/>
</dbReference>
<evidence type="ECO:0000313" key="7">
    <source>
        <dbReference type="EMBL" id="DAD24958.1"/>
    </source>
</evidence>
<comment type="subcellular location">
    <subcellularLocation>
        <location evidence="1">Cell envelope</location>
    </subcellularLocation>
    <subcellularLocation>
        <location evidence="2">Secreted</location>
    </subcellularLocation>
</comment>
<dbReference type="InterPro" id="IPR006946">
    <property type="entry name" value="DGR2-like_dom"/>
</dbReference>
<evidence type="ECO:0000256" key="5">
    <source>
        <dbReference type="ARBA" id="ARBA00023180"/>
    </source>
</evidence>
<dbReference type="Proteomes" id="UP000607653">
    <property type="component" value="Unassembled WGS sequence"/>
</dbReference>
<organism evidence="7 8">
    <name type="scientific">Nelumbo nucifera</name>
    <name type="common">Sacred lotus</name>
    <dbReference type="NCBI Taxonomy" id="4432"/>
    <lineage>
        <taxon>Eukaryota</taxon>
        <taxon>Viridiplantae</taxon>
        <taxon>Streptophyta</taxon>
        <taxon>Embryophyta</taxon>
        <taxon>Tracheophyta</taxon>
        <taxon>Spermatophyta</taxon>
        <taxon>Magnoliopsida</taxon>
        <taxon>Proteales</taxon>
        <taxon>Nelumbonaceae</taxon>
        <taxon>Nelumbo</taxon>
    </lineage>
</organism>
<keyword evidence="4" id="KW-0732">Signal</keyword>
<dbReference type="GO" id="GO:0005576">
    <property type="term" value="C:extracellular region"/>
    <property type="evidence" value="ECO:0007669"/>
    <property type="project" value="UniProtKB-SubCell"/>
</dbReference>
<accession>A0A822Y5S8</accession>
<keyword evidence="3" id="KW-0964">Secreted</keyword>
<keyword evidence="8" id="KW-1185">Reference proteome</keyword>
<comment type="caution">
    <text evidence="7">The sequence shown here is derived from an EMBL/GenBank/DDBJ whole genome shotgun (WGS) entry which is preliminary data.</text>
</comment>
<gene>
    <name evidence="7" type="ORF">HUJ06_026422</name>
</gene>
<reference evidence="7 8" key="1">
    <citation type="journal article" date="2020" name="Mol. Biol. Evol.">
        <title>Distinct Expression and Methylation Patterns for Genes with Different Fates following a Single Whole-Genome Duplication in Flowering Plants.</title>
        <authorList>
            <person name="Shi T."/>
            <person name="Rahmani R.S."/>
            <person name="Gugger P.F."/>
            <person name="Wang M."/>
            <person name="Li H."/>
            <person name="Zhang Y."/>
            <person name="Li Z."/>
            <person name="Wang Q."/>
            <person name="Van de Peer Y."/>
            <person name="Marchal K."/>
            <person name="Chen J."/>
        </authorList>
    </citation>
    <scope>NUCLEOTIDE SEQUENCE [LARGE SCALE GENOMIC DNA]</scope>
    <source>
        <tissue evidence="7">Leaf</tissue>
    </source>
</reference>
<evidence type="ECO:0000256" key="2">
    <source>
        <dbReference type="ARBA" id="ARBA00004613"/>
    </source>
</evidence>
<evidence type="ECO:0000256" key="3">
    <source>
        <dbReference type="ARBA" id="ARBA00022525"/>
    </source>
</evidence>
<dbReference type="InterPro" id="IPR052437">
    <property type="entry name" value="Pectin_Meth_Modulator"/>
</dbReference>
<feature type="domain" description="DUF642" evidence="6">
    <location>
        <begin position="42"/>
        <end position="151"/>
    </location>
</feature>
<dbReference type="AlphaFoldDB" id="A0A822Y5S8"/>